<evidence type="ECO:0000259" key="8">
    <source>
        <dbReference type="Pfam" id="PF20684"/>
    </source>
</evidence>
<organism evidence="9 10">
    <name type="scientific">Staphylotrichum tortipilum</name>
    <dbReference type="NCBI Taxonomy" id="2831512"/>
    <lineage>
        <taxon>Eukaryota</taxon>
        <taxon>Fungi</taxon>
        <taxon>Dikarya</taxon>
        <taxon>Ascomycota</taxon>
        <taxon>Pezizomycotina</taxon>
        <taxon>Sordariomycetes</taxon>
        <taxon>Sordariomycetidae</taxon>
        <taxon>Sordariales</taxon>
        <taxon>Chaetomiaceae</taxon>
        <taxon>Staphylotrichum</taxon>
    </lineage>
</organism>
<comment type="subcellular location">
    <subcellularLocation>
        <location evidence="1">Membrane</location>
        <topology evidence="1">Multi-pass membrane protein</topology>
    </subcellularLocation>
</comment>
<dbReference type="InterPro" id="IPR052337">
    <property type="entry name" value="SAT4-like"/>
</dbReference>
<evidence type="ECO:0000256" key="1">
    <source>
        <dbReference type="ARBA" id="ARBA00004141"/>
    </source>
</evidence>
<feature type="transmembrane region" description="Helical" evidence="7">
    <location>
        <begin position="207"/>
        <end position="226"/>
    </location>
</feature>
<comment type="caution">
    <text evidence="9">The sequence shown here is derived from an EMBL/GenBank/DDBJ whole genome shotgun (WGS) entry which is preliminary data.</text>
</comment>
<dbReference type="PANTHER" id="PTHR33048">
    <property type="entry name" value="PTH11-LIKE INTEGRAL MEMBRANE PROTEIN (AFU_ORTHOLOGUE AFUA_5G11245)"/>
    <property type="match status" value="1"/>
</dbReference>
<protein>
    <recommendedName>
        <fullName evidence="8">Rhodopsin domain-containing protein</fullName>
    </recommendedName>
</protein>
<dbReference type="PANTHER" id="PTHR33048:SF47">
    <property type="entry name" value="INTEGRAL MEMBRANE PROTEIN-RELATED"/>
    <property type="match status" value="1"/>
</dbReference>
<keyword evidence="4 7" id="KW-0472">Membrane</keyword>
<name>A0AAN6MK25_9PEZI</name>
<feature type="transmembrane region" description="Helical" evidence="7">
    <location>
        <begin position="106"/>
        <end position="128"/>
    </location>
</feature>
<dbReference type="Pfam" id="PF20684">
    <property type="entry name" value="Fung_rhodopsin"/>
    <property type="match status" value="1"/>
</dbReference>
<reference evidence="9" key="2">
    <citation type="submission" date="2023-05" db="EMBL/GenBank/DDBJ databases">
        <authorList>
            <consortium name="Lawrence Berkeley National Laboratory"/>
            <person name="Steindorff A."/>
            <person name="Hensen N."/>
            <person name="Bonometti L."/>
            <person name="Westerberg I."/>
            <person name="Brannstrom I.O."/>
            <person name="Guillou S."/>
            <person name="Cros-Aarteil S."/>
            <person name="Calhoun S."/>
            <person name="Haridas S."/>
            <person name="Kuo A."/>
            <person name="Mondo S."/>
            <person name="Pangilinan J."/>
            <person name="Riley R."/>
            <person name="Labutti K."/>
            <person name="Andreopoulos B."/>
            <person name="Lipzen A."/>
            <person name="Chen C."/>
            <person name="Yanf M."/>
            <person name="Daum C."/>
            <person name="Ng V."/>
            <person name="Clum A."/>
            <person name="Ohm R."/>
            <person name="Martin F."/>
            <person name="Silar P."/>
            <person name="Natvig D."/>
            <person name="Lalanne C."/>
            <person name="Gautier V."/>
            <person name="Ament-Velasquez S.L."/>
            <person name="Kruys A."/>
            <person name="Hutchinson M.I."/>
            <person name="Powell A.J."/>
            <person name="Barry K."/>
            <person name="Miller A.N."/>
            <person name="Grigoriev I.V."/>
            <person name="Debuchy R."/>
            <person name="Gladieux P."/>
            <person name="Thoren M.H."/>
            <person name="Johannesson H."/>
        </authorList>
    </citation>
    <scope>NUCLEOTIDE SEQUENCE</scope>
    <source>
        <strain evidence="9">CBS 103.79</strain>
    </source>
</reference>
<dbReference type="AlphaFoldDB" id="A0AAN6MK25"/>
<keyword evidence="3 7" id="KW-1133">Transmembrane helix</keyword>
<evidence type="ECO:0000313" key="9">
    <source>
        <dbReference type="EMBL" id="KAK3902332.1"/>
    </source>
</evidence>
<feature type="transmembrane region" description="Helical" evidence="7">
    <location>
        <begin position="277"/>
        <end position="300"/>
    </location>
</feature>
<evidence type="ECO:0000256" key="4">
    <source>
        <dbReference type="ARBA" id="ARBA00023136"/>
    </source>
</evidence>
<evidence type="ECO:0000256" key="7">
    <source>
        <dbReference type="SAM" id="Phobius"/>
    </source>
</evidence>
<reference evidence="9" key="1">
    <citation type="journal article" date="2023" name="Mol. Phylogenet. Evol.">
        <title>Genome-scale phylogeny and comparative genomics of the fungal order Sordariales.</title>
        <authorList>
            <person name="Hensen N."/>
            <person name="Bonometti L."/>
            <person name="Westerberg I."/>
            <person name="Brannstrom I.O."/>
            <person name="Guillou S."/>
            <person name="Cros-Aarteil S."/>
            <person name="Calhoun S."/>
            <person name="Haridas S."/>
            <person name="Kuo A."/>
            <person name="Mondo S."/>
            <person name="Pangilinan J."/>
            <person name="Riley R."/>
            <person name="LaButti K."/>
            <person name="Andreopoulos B."/>
            <person name="Lipzen A."/>
            <person name="Chen C."/>
            <person name="Yan M."/>
            <person name="Daum C."/>
            <person name="Ng V."/>
            <person name="Clum A."/>
            <person name="Steindorff A."/>
            <person name="Ohm R.A."/>
            <person name="Martin F."/>
            <person name="Silar P."/>
            <person name="Natvig D.O."/>
            <person name="Lalanne C."/>
            <person name="Gautier V."/>
            <person name="Ament-Velasquez S.L."/>
            <person name="Kruys A."/>
            <person name="Hutchinson M.I."/>
            <person name="Powell A.J."/>
            <person name="Barry K."/>
            <person name="Miller A.N."/>
            <person name="Grigoriev I.V."/>
            <person name="Debuchy R."/>
            <person name="Gladieux P."/>
            <person name="Hiltunen Thoren M."/>
            <person name="Johannesson H."/>
        </authorList>
    </citation>
    <scope>NUCLEOTIDE SEQUENCE</scope>
    <source>
        <strain evidence="9">CBS 103.79</strain>
    </source>
</reference>
<dbReference type="Proteomes" id="UP001303889">
    <property type="component" value="Unassembled WGS sequence"/>
</dbReference>
<dbReference type="EMBL" id="MU855517">
    <property type="protein sequence ID" value="KAK3902332.1"/>
    <property type="molecule type" value="Genomic_DNA"/>
</dbReference>
<evidence type="ECO:0000256" key="5">
    <source>
        <dbReference type="ARBA" id="ARBA00038359"/>
    </source>
</evidence>
<feature type="domain" description="Rhodopsin" evidence="8">
    <location>
        <begin position="50"/>
        <end position="302"/>
    </location>
</feature>
<keyword evidence="10" id="KW-1185">Reference proteome</keyword>
<evidence type="ECO:0000256" key="3">
    <source>
        <dbReference type="ARBA" id="ARBA00022989"/>
    </source>
</evidence>
<feature type="transmembrane region" description="Helical" evidence="7">
    <location>
        <begin position="238"/>
        <end position="257"/>
    </location>
</feature>
<proteinExistence type="inferred from homology"/>
<sequence length="380" mass="41899">MGILAGDDTLMGLIGAADNFDEPTPQINKPGTILGLCISFTIMAWICVGFRLYVRLGVIKTPGWDDLFVVLSLVWFSAHGGVVLLINRVGLGQHLLLLGMDRASAFLHSFYVLNATYVMSTALIKISLLLQYMRIYQRGVLLYNVCRALIAFIALWGVAYAVIAWVPCVPVSDYWEIIYAQDTSNMHCYGYGSQSVAVFKATYESHAAVNMLLDLVVMALPIPLYFEQGARGRTKLGLVGIIAMGTVVNIFSVWRFATTIEHQAATYPTFDPTWYGPVSIVMAGLEIASACICASVPVFWGPMLGTASQLLGQIFVTKEVHVTTEHRFEDLESNDTLHLRTRGTMMGMEERAQLGDQAASPLQWTSKDGGVHEHSKSWSR</sequence>
<feature type="transmembrane region" description="Helical" evidence="7">
    <location>
        <begin position="140"/>
        <end position="166"/>
    </location>
</feature>
<feature type="compositionally biased region" description="Basic and acidic residues" evidence="6">
    <location>
        <begin position="369"/>
        <end position="380"/>
    </location>
</feature>
<evidence type="ECO:0000256" key="6">
    <source>
        <dbReference type="SAM" id="MobiDB-lite"/>
    </source>
</evidence>
<evidence type="ECO:0000313" key="10">
    <source>
        <dbReference type="Proteomes" id="UP001303889"/>
    </source>
</evidence>
<dbReference type="GO" id="GO:0016020">
    <property type="term" value="C:membrane"/>
    <property type="evidence" value="ECO:0007669"/>
    <property type="project" value="UniProtKB-SubCell"/>
</dbReference>
<gene>
    <name evidence="9" type="ORF">C8A05DRAFT_15602</name>
</gene>
<comment type="similarity">
    <text evidence="5">Belongs to the SAT4 family.</text>
</comment>
<keyword evidence="2 7" id="KW-0812">Transmembrane</keyword>
<feature type="region of interest" description="Disordered" evidence="6">
    <location>
        <begin position="356"/>
        <end position="380"/>
    </location>
</feature>
<accession>A0AAN6MK25</accession>
<feature type="transmembrane region" description="Helical" evidence="7">
    <location>
        <begin position="33"/>
        <end position="54"/>
    </location>
</feature>
<dbReference type="InterPro" id="IPR049326">
    <property type="entry name" value="Rhodopsin_dom_fungi"/>
</dbReference>
<evidence type="ECO:0000256" key="2">
    <source>
        <dbReference type="ARBA" id="ARBA00022692"/>
    </source>
</evidence>
<feature type="transmembrane region" description="Helical" evidence="7">
    <location>
        <begin position="66"/>
        <end position="86"/>
    </location>
</feature>